<dbReference type="EMBL" id="CAGS01000711">
    <property type="protein sequence ID" value="CCF86127.1"/>
    <property type="molecule type" value="Genomic_DNA"/>
</dbReference>
<accession>I4EN64</accession>
<keyword evidence="2" id="KW-1185">Reference proteome</keyword>
<evidence type="ECO:0000313" key="1">
    <source>
        <dbReference type="EMBL" id="CCF86127.1"/>
    </source>
</evidence>
<gene>
    <name evidence="1" type="ORF">NITHO_760006</name>
</gene>
<evidence type="ECO:0000313" key="2">
    <source>
        <dbReference type="Proteomes" id="UP000004221"/>
    </source>
</evidence>
<name>I4EN64_9BACT</name>
<protein>
    <submittedName>
        <fullName evidence="1">Uncharacterized protein</fullName>
    </submittedName>
</protein>
<sequence length="22" mass="2309">MTHGVSNISHLNGDGVSIIIML</sequence>
<dbReference type="AlphaFoldDB" id="I4EN64"/>
<dbReference type="Proteomes" id="UP000004221">
    <property type="component" value="Unassembled WGS sequence"/>
</dbReference>
<organism evidence="1 2">
    <name type="scientific">Nitrolancea hollandica Lb</name>
    <dbReference type="NCBI Taxonomy" id="1129897"/>
    <lineage>
        <taxon>Bacteria</taxon>
        <taxon>Pseudomonadati</taxon>
        <taxon>Thermomicrobiota</taxon>
        <taxon>Thermomicrobia</taxon>
        <taxon>Sphaerobacterales</taxon>
        <taxon>Sphaerobacterineae</taxon>
        <taxon>Sphaerobacteraceae</taxon>
        <taxon>Nitrolancea</taxon>
    </lineage>
</organism>
<proteinExistence type="predicted"/>
<comment type="caution">
    <text evidence="1">The sequence shown here is derived from an EMBL/GenBank/DDBJ whole genome shotgun (WGS) entry which is preliminary data.</text>
</comment>
<reference evidence="1 2" key="1">
    <citation type="journal article" date="2012" name="ISME J.">
        <title>Nitrification expanded: discovery, physiology and genomics of a nitrite-oxidizing bacterium from the phylum Chloroflexi.</title>
        <authorList>
            <person name="Sorokin D.Y."/>
            <person name="Lucker S."/>
            <person name="Vejmelkova D."/>
            <person name="Kostrikina N.A."/>
            <person name="Kleerebezem R."/>
            <person name="Rijpstra W.I."/>
            <person name="Damste J.S."/>
            <person name="Le Paslier D."/>
            <person name="Muyzer G."/>
            <person name="Wagner M."/>
            <person name="van Loosdrecht M.C."/>
            <person name="Daims H."/>
        </authorList>
    </citation>
    <scope>NUCLEOTIDE SEQUENCE [LARGE SCALE GENOMIC DNA]</scope>
    <source>
        <strain evidence="2">none</strain>
    </source>
</reference>